<dbReference type="PANTHER" id="PTHR43390:SF1">
    <property type="entry name" value="CHLOROPLAST PROCESSING PEPTIDASE"/>
    <property type="match status" value="1"/>
</dbReference>
<feature type="transmembrane region" description="Helical" evidence="4">
    <location>
        <begin position="43"/>
        <end position="62"/>
    </location>
</feature>
<dbReference type="Gene3D" id="2.10.109.10">
    <property type="entry name" value="Umud Fragment, subunit A"/>
    <property type="match status" value="1"/>
</dbReference>
<proteinExistence type="inferred from homology"/>
<protein>
    <recommendedName>
        <fullName evidence="4">Signal peptidase I</fullName>
        <ecNumber evidence="4">3.4.21.89</ecNumber>
    </recommendedName>
</protein>
<dbReference type="CDD" id="cd06530">
    <property type="entry name" value="S26_SPase_I"/>
    <property type="match status" value="1"/>
</dbReference>
<dbReference type="EC" id="3.4.21.89" evidence="4"/>
<sequence>MTTHVPPPSTGQGRHVVLRPSSASRTGRGARRGRRTPASFRRLGLWAALATVVALVFVAAFVRTYRVTGPSMEPTHPEGQVVVATRLGGLSGPVESAVEVGDVVVLDATAAWGDRAEDGGELRVVKRVVAGPGDTITCCTAGAMVRNGEPVPARRPGGEGLDSPFEVVLGPDEWWVVGDDPSASNDSRTHLAAPGGGAVRSEELVAHVRWGL</sequence>
<feature type="region of interest" description="Disordered" evidence="5">
    <location>
        <begin position="1"/>
        <end position="35"/>
    </location>
</feature>
<keyword evidence="4" id="KW-1133">Transmembrane helix</keyword>
<comment type="subcellular location">
    <subcellularLocation>
        <location evidence="1">Cell membrane</location>
        <topology evidence="1">Single-pass type II membrane protein</topology>
    </subcellularLocation>
    <subcellularLocation>
        <location evidence="4">Membrane</location>
        <topology evidence="4">Single-pass type II membrane protein</topology>
    </subcellularLocation>
</comment>
<keyword evidence="8" id="KW-1185">Reference proteome</keyword>
<reference evidence="7 8" key="1">
    <citation type="submission" date="2017-06" db="EMBL/GenBank/DDBJ databases">
        <authorList>
            <person name="Kim H.J."/>
            <person name="Triplett B.A."/>
        </authorList>
    </citation>
    <scope>NUCLEOTIDE SEQUENCE [LARGE SCALE GENOMIC DNA]</scope>
    <source>
        <strain evidence="7 8">DSM 22179</strain>
    </source>
</reference>
<dbReference type="RefSeq" id="WP_088818679.1">
    <property type="nucleotide sequence ID" value="NZ_FYEZ01000002.1"/>
</dbReference>
<evidence type="ECO:0000256" key="4">
    <source>
        <dbReference type="RuleBase" id="RU362042"/>
    </source>
</evidence>
<keyword evidence="4" id="KW-0812">Transmembrane</keyword>
<dbReference type="Pfam" id="PF10502">
    <property type="entry name" value="Peptidase_S26"/>
    <property type="match status" value="1"/>
</dbReference>
<dbReference type="PRINTS" id="PR00727">
    <property type="entry name" value="LEADERPTASE"/>
</dbReference>
<dbReference type="EMBL" id="FYEZ01000002">
    <property type="protein sequence ID" value="SNC72203.1"/>
    <property type="molecule type" value="Genomic_DNA"/>
</dbReference>
<dbReference type="OrthoDB" id="9815782at2"/>
<evidence type="ECO:0000313" key="7">
    <source>
        <dbReference type="EMBL" id="SNC72203.1"/>
    </source>
</evidence>
<dbReference type="InterPro" id="IPR019533">
    <property type="entry name" value="Peptidase_S26"/>
</dbReference>
<evidence type="ECO:0000256" key="5">
    <source>
        <dbReference type="SAM" id="MobiDB-lite"/>
    </source>
</evidence>
<accession>A0A212U1V1</accession>
<dbReference type="GO" id="GO:0004252">
    <property type="term" value="F:serine-type endopeptidase activity"/>
    <property type="evidence" value="ECO:0007669"/>
    <property type="project" value="InterPro"/>
</dbReference>
<dbReference type="SUPFAM" id="SSF51306">
    <property type="entry name" value="LexA/Signal peptidase"/>
    <property type="match status" value="1"/>
</dbReference>
<dbReference type="GO" id="GO:0009003">
    <property type="term" value="F:signal peptidase activity"/>
    <property type="evidence" value="ECO:0007669"/>
    <property type="project" value="UniProtKB-EC"/>
</dbReference>
<dbReference type="Proteomes" id="UP000198122">
    <property type="component" value="Unassembled WGS sequence"/>
</dbReference>
<dbReference type="GO" id="GO:0006465">
    <property type="term" value="P:signal peptide processing"/>
    <property type="evidence" value="ECO:0007669"/>
    <property type="project" value="InterPro"/>
</dbReference>
<dbReference type="PANTHER" id="PTHR43390">
    <property type="entry name" value="SIGNAL PEPTIDASE I"/>
    <property type="match status" value="1"/>
</dbReference>
<evidence type="ECO:0000313" key="8">
    <source>
        <dbReference type="Proteomes" id="UP000198122"/>
    </source>
</evidence>
<gene>
    <name evidence="7" type="ORF">SAMN05445756_1762</name>
</gene>
<keyword evidence="4" id="KW-0645">Protease</keyword>
<evidence type="ECO:0000256" key="3">
    <source>
        <dbReference type="PIRSR" id="PIRSR600223-1"/>
    </source>
</evidence>
<dbReference type="AlphaFoldDB" id="A0A212U1V1"/>
<dbReference type="NCBIfam" id="TIGR02227">
    <property type="entry name" value="sigpep_I_bact"/>
    <property type="match status" value="1"/>
</dbReference>
<organism evidence="7 8">
    <name type="scientific">Kytococcus aerolatus</name>
    <dbReference type="NCBI Taxonomy" id="592308"/>
    <lineage>
        <taxon>Bacteria</taxon>
        <taxon>Bacillati</taxon>
        <taxon>Actinomycetota</taxon>
        <taxon>Actinomycetes</taxon>
        <taxon>Micrococcales</taxon>
        <taxon>Kytococcaceae</taxon>
        <taxon>Kytococcus</taxon>
    </lineage>
</organism>
<name>A0A212U1V1_9MICO</name>
<dbReference type="InterPro" id="IPR000223">
    <property type="entry name" value="Pept_S26A_signal_pept_1"/>
</dbReference>
<evidence type="ECO:0000259" key="6">
    <source>
        <dbReference type="Pfam" id="PF10502"/>
    </source>
</evidence>
<evidence type="ECO:0000256" key="2">
    <source>
        <dbReference type="ARBA" id="ARBA00009370"/>
    </source>
</evidence>
<comment type="catalytic activity">
    <reaction evidence="4">
        <text>Cleavage of hydrophobic, N-terminal signal or leader sequences from secreted and periplasmic proteins.</text>
        <dbReference type="EC" id="3.4.21.89"/>
    </reaction>
</comment>
<comment type="similarity">
    <text evidence="2 4">Belongs to the peptidase S26 family.</text>
</comment>
<feature type="active site" evidence="3">
    <location>
        <position position="126"/>
    </location>
</feature>
<feature type="domain" description="Peptidase S26" evidence="6">
    <location>
        <begin position="42"/>
        <end position="209"/>
    </location>
</feature>
<keyword evidence="4" id="KW-0472">Membrane</keyword>
<feature type="active site" evidence="3">
    <location>
        <position position="71"/>
    </location>
</feature>
<evidence type="ECO:0000256" key="1">
    <source>
        <dbReference type="ARBA" id="ARBA00004401"/>
    </source>
</evidence>
<dbReference type="InterPro" id="IPR036286">
    <property type="entry name" value="LexA/Signal_pep-like_sf"/>
</dbReference>
<dbReference type="GO" id="GO:0005886">
    <property type="term" value="C:plasma membrane"/>
    <property type="evidence" value="ECO:0007669"/>
    <property type="project" value="UniProtKB-SubCell"/>
</dbReference>
<keyword evidence="4" id="KW-0378">Hydrolase</keyword>